<proteinExistence type="predicted"/>
<comment type="caution">
    <text evidence="2">The sequence shown here is derived from an EMBL/GenBank/DDBJ whole genome shotgun (WGS) entry which is preliminary data.</text>
</comment>
<dbReference type="Proteomes" id="UP000078340">
    <property type="component" value="Unassembled WGS sequence"/>
</dbReference>
<reference evidence="2 4" key="1">
    <citation type="submission" date="2016-02" db="EMBL/GenBank/DDBJ databases">
        <title>Biosynthesis of antibiotic leucinostatins and their inhibition on Phytophthora in bio-control Purpureocillium lilacinum.</title>
        <authorList>
            <person name="Wang G."/>
            <person name="Liu Z."/>
            <person name="Lin R."/>
            <person name="Li E."/>
            <person name="Mao Z."/>
            <person name="Ling J."/>
            <person name="Yin W."/>
            <person name="Xie B."/>
        </authorList>
    </citation>
    <scope>NUCLEOTIDE SEQUENCE [LARGE SCALE GENOMIC DNA]</scope>
    <source>
        <strain evidence="3">PLBJ-1</strain>
        <strain evidence="2">PLFJ-1</strain>
    </source>
</reference>
<dbReference type="Proteomes" id="UP000078240">
    <property type="component" value="Unassembled WGS sequence"/>
</dbReference>
<feature type="region of interest" description="Disordered" evidence="1">
    <location>
        <begin position="42"/>
        <end position="90"/>
    </location>
</feature>
<sequence length="90" mass="9782">MKTFLTTKLLRARHREDGDDEPGDGVGDFFYCLRGNNWEPGFSQRAGKKAAEETSSSPSAPPHSAYTPAKRRALAGDGGPVGFEHCIRDS</sequence>
<evidence type="ECO:0000313" key="2">
    <source>
        <dbReference type="EMBL" id="OAQ75063.1"/>
    </source>
</evidence>
<organism evidence="2 4">
    <name type="scientific">Purpureocillium lilacinum</name>
    <name type="common">Paecilomyces lilacinus</name>
    <dbReference type="NCBI Taxonomy" id="33203"/>
    <lineage>
        <taxon>Eukaryota</taxon>
        <taxon>Fungi</taxon>
        <taxon>Dikarya</taxon>
        <taxon>Ascomycota</taxon>
        <taxon>Pezizomycotina</taxon>
        <taxon>Sordariomycetes</taxon>
        <taxon>Hypocreomycetidae</taxon>
        <taxon>Hypocreales</taxon>
        <taxon>Ophiocordycipitaceae</taxon>
        <taxon>Purpureocillium</taxon>
    </lineage>
</organism>
<dbReference type="EMBL" id="LSBI01000017">
    <property type="protein sequence ID" value="OAQ75063.1"/>
    <property type="molecule type" value="Genomic_DNA"/>
</dbReference>
<name>A0A179GCC1_PURLI</name>
<evidence type="ECO:0000256" key="1">
    <source>
        <dbReference type="SAM" id="MobiDB-lite"/>
    </source>
</evidence>
<gene>
    <name evidence="3" type="ORF">VFPBJ_09684</name>
    <name evidence="2" type="ORF">VFPFJ_10901</name>
</gene>
<feature type="compositionally biased region" description="Low complexity" evidence="1">
    <location>
        <begin position="53"/>
        <end position="68"/>
    </location>
</feature>
<evidence type="ECO:0000313" key="3">
    <source>
        <dbReference type="EMBL" id="OAQ75711.1"/>
    </source>
</evidence>
<accession>A0A179GCC1</accession>
<evidence type="ECO:0000313" key="4">
    <source>
        <dbReference type="Proteomes" id="UP000078340"/>
    </source>
</evidence>
<dbReference type="AlphaFoldDB" id="A0A179GCC1"/>
<dbReference type="EMBL" id="LSBH01000008">
    <property type="protein sequence ID" value="OAQ75711.1"/>
    <property type="molecule type" value="Genomic_DNA"/>
</dbReference>
<protein>
    <submittedName>
        <fullName evidence="2">Uncharacterized protein</fullName>
    </submittedName>
</protein>